<keyword evidence="32" id="KW-1185">Reference proteome</keyword>
<evidence type="ECO:0000313" key="32">
    <source>
        <dbReference type="Proteomes" id="UP000515129"/>
    </source>
</evidence>
<feature type="domain" description="Fibronectin type-III" evidence="31">
    <location>
        <begin position="1750"/>
        <end position="1842"/>
    </location>
</feature>
<evidence type="ECO:0000256" key="23">
    <source>
        <dbReference type="ARBA" id="ARBA00023170"/>
    </source>
</evidence>
<dbReference type="PROSITE" id="PS51120">
    <property type="entry name" value="LDLRB"/>
    <property type="match status" value="3"/>
</dbReference>
<evidence type="ECO:0000256" key="5">
    <source>
        <dbReference type="ARBA" id="ARBA00004393"/>
    </source>
</evidence>
<keyword evidence="14" id="KW-0245">EGF-like domain</keyword>
<dbReference type="InterPro" id="IPR031777">
    <property type="entry name" value="Sortilin_C"/>
</dbReference>
<dbReference type="SMART" id="SM00060">
    <property type="entry name" value="FN3"/>
    <property type="match status" value="6"/>
</dbReference>
<dbReference type="InterPro" id="IPR023415">
    <property type="entry name" value="LDLR_class-A_CS"/>
</dbReference>
<dbReference type="Gene3D" id="2.130.10.10">
    <property type="entry name" value="YVTN repeat-like/Quinoprotein amine dehydrogenase"/>
    <property type="match status" value="1"/>
</dbReference>
<dbReference type="FunFam" id="2.120.10.30:FF:000021">
    <property type="entry name" value="Sortilin-related receptor isoform A"/>
    <property type="match status" value="1"/>
</dbReference>
<dbReference type="KEGG" id="caua:113058419"/>
<feature type="disulfide bond" evidence="28">
    <location>
        <begin position="1208"/>
        <end position="1226"/>
    </location>
</feature>
<dbReference type="PRINTS" id="PR00261">
    <property type="entry name" value="LDLRECEPTOR"/>
</dbReference>
<dbReference type="Gene3D" id="2.10.70.80">
    <property type="match status" value="1"/>
</dbReference>
<dbReference type="SMART" id="SM00602">
    <property type="entry name" value="VPS10"/>
    <property type="match status" value="1"/>
</dbReference>
<dbReference type="OrthoDB" id="443634at2759"/>
<feature type="disulfide bond" evidence="28">
    <location>
        <begin position="1167"/>
        <end position="1185"/>
    </location>
</feature>
<keyword evidence="18" id="KW-0967">Endosome</keyword>
<dbReference type="InterPro" id="IPR002172">
    <property type="entry name" value="LDrepeatLR_classA_rpt"/>
</dbReference>
<feature type="disulfide bond" evidence="28">
    <location>
        <begin position="1087"/>
        <end position="1105"/>
    </location>
</feature>
<evidence type="ECO:0000256" key="19">
    <source>
        <dbReference type="ARBA" id="ARBA00022824"/>
    </source>
</evidence>
<keyword evidence="17" id="KW-0677">Repeat</keyword>
<feature type="domain" description="Fibronectin type-III" evidence="31">
    <location>
        <begin position="1656"/>
        <end position="1748"/>
    </location>
</feature>
<dbReference type="FunFam" id="4.10.400.10:FF:000060">
    <property type="entry name" value="Sortilin related receptor 1"/>
    <property type="match status" value="1"/>
</dbReference>
<dbReference type="GO" id="GO:0032585">
    <property type="term" value="C:multivesicular body membrane"/>
    <property type="evidence" value="ECO:0007669"/>
    <property type="project" value="UniProtKB-SubCell"/>
</dbReference>
<dbReference type="SMART" id="SM00135">
    <property type="entry name" value="LY"/>
    <property type="match status" value="5"/>
</dbReference>
<feature type="repeat" description="LDL-receptor class B" evidence="29">
    <location>
        <begin position="846"/>
        <end position="889"/>
    </location>
</feature>
<evidence type="ECO:0000256" key="25">
    <source>
        <dbReference type="ARBA" id="ARBA00023329"/>
    </source>
</evidence>
<feature type="disulfide bond" evidence="28">
    <location>
        <begin position="1391"/>
        <end position="1406"/>
    </location>
</feature>
<dbReference type="GO" id="GO:0031901">
    <property type="term" value="C:early endosome membrane"/>
    <property type="evidence" value="ECO:0007669"/>
    <property type="project" value="UniProtKB-SubCell"/>
</dbReference>
<evidence type="ECO:0000256" key="6">
    <source>
        <dbReference type="ARBA" id="ARBA00004480"/>
    </source>
</evidence>
<dbReference type="SMART" id="SM00192">
    <property type="entry name" value="LDLa"/>
    <property type="match status" value="11"/>
</dbReference>
<evidence type="ECO:0000256" key="28">
    <source>
        <dbReference type="PROSITE-ProRule" id="PRU00124"/>
    </source>
</evidence>
<comment type="caution">
    <text evidence="28">Lacks conserved residue(s) required for the propagation of feature annotation.</text>
</comment>
<dbReference type="FunFam" id="4.10.400.10:FF:000034">
    <property type="entry name" value="Low-density lipoprotein receptor-related protein 2"/>
    <property type="match status" value="1"/>
</dbReference>
<feature type="disulfide bond" evidence="28">
    <location>
        <begin position="1379"/>
        <end position="1397"/>
    </location>
</feature>
<dbReference type="GO" id="GO:0005886">
    <property type="term" value="C:plasma membrane"/>
    <property type="evidence" value="ECO:0007669"/>
    <property type="project" value="UniProtKB-SubCell"/>
</dbReference>
<evidence type="ECO:0000256" key="17">
    <source>
        <dbReference type="ARBA" id="ARBA00022737"/>
    </source>
</evidence>
<dbReference type="InterPro" id="IPR057841">
    <property type="entry name" value="FN3_SORL1"/>
</dbReference>
<evidence type="ECO:0000313" key="33">
    <source>
        <dbReference type="RefSeq" id="XP_026082098.1"/>
    </source>
</evidence>
<dbReference type="GO" id="GO:0055038">
    <property type="term" value="C:recycling endosome membrane"/>
    <property type="evidence" value="ECO:0007669"/>
    <property type="project" value="UniProtKB-SubCell"/>
</dbReference>
<reference evidence="33" key="1">
    <citation type="submission" date="2025-08" db="UniProtKB">
        <authorList>
            <consortium name="RefSeq"/>
        </authorList>
    </citation>
    <scope>IDENTIFICATION</scope>
    <source>
        <strain evidence="33">Wakin</strain>
        <tissue evidence="33">Muscle</tissue>
    </source>
</reference>
<evidence type="ECO:0000256" key="29">
    <source>
        <dbReference type="PROSITE-ProRule" id="PRU00461"/>
    </source>
</evidence>
<dbReference type="FunFam" id="4.10.400.10:FF:000030">
    <property type="entry name" value="Sortilin related receptor 1"/>
    <property type="match status" value="1"/>
</dbReference>
<feature type="repeat" description="LDL-receptor class B" evidence="29">
    <location>
        <begin position="933"/>
        <end position="974"/>
    </location>
</feature>
<evidence type="ECO:0000256" key="8">
    <source>
        <dbReference type="ARBA" id="ARBA00004613"/>
    </source>
</evidence>
<feature type="disulfide bond" evidence="28">
    <location>
        <begin position="1099"/>
        <end position="1114"/>
    </location>
</feature>
<feature type="disulfide bond" evidence="28">
    <location>
        <begin position="1422"/>
        <end position="1434"/>
    </location>
</feature>
<dbReference type="InterPro" id="IPR031778">
    <property type="entry name" value="Sortilin_N"/>
</dbReference>
<evidence type="ECO:0000256" key="26">
    <source>
        <dbReference type="ARBA" id="ARBA00029896"/>
    </source>
</evidence>
<keyword evidence="19" id="KW-0256">Endoplasmic reticulum</keyword>
<gene>
    <name evidence="33" type="primary">LOC113058419</name>
</gene>
<evidence type="ECO:0000256" key="30">
    <source>
        <dbReference type="SAM" id="Phobius"/>
    </source>
</evidence>
<dbReference type="SUPFAM" id="SSF63825">
    <property type="entry name" value="YWTD domain"/>
    <property type="match status" value="1"/>
</dbReference>
<dbReference type="FunFam" id="4.10.400.10:FF:000036">
    <property type="entry name" value="Sortilin related receptor 1"/>
    <property type="match status" value="1"/>
</dbReference>
<evidence type="ECO:0000256" key="3">
    <source>
        <dbReference type="ARBA" id="ARBA00004212"/>
    </source>
</evidence>
<proteinExistence type="inferred from homology"/>
<dbReference type="InterPro" id="IPR011042">
    <property type="entry name" value="6-blade_b-propeller_TolB-like"/>
</dbReference>
<dbReference type="InterPro" id="IPR015943">
    <property type="entry name" value="WD40/YVTN_repeat-like_dom_sf"/>
</dbReference>
<dbReference type="InterPro" id="IPR000033">
    <property type="entry name" value="LDLR_classB_rpt"/>
</dbReference>
<evidence type="ECO:0000256" key="27">
    <source>
        <dbReference type="ARBA" id="ARBA00032450"/>
    </source>
</evidence>
<feature type="disulfide bond" evidence="28">
    <location>
        <begin position="1441"/>
        <end position="1456"/>
    </location>
</feature>
<dbReference type="Pfam" id="PF00058">
    <property type="entry name" value="Ldl_recept_b"/>
    <property type="match status" value="3"/>
</dbReference>
<evidence type="ECO:0000256" key="2">
    <source>
        <dbReference type="ARBA" id="ARBA00004158"/>
    </source>
</evidence>
<dbReference type="PANTHER" id="PTHR12106">
    <property type="entry name" value="SORTILIN RELATED"/>
    <property type="match status" value="1"/>
</dbReference>
<dbReference type="Gene3D" id="2.120.10.30">
    <property type="entry name" value="TolB, C-terminal domain"/>
    <property type="match status" value="1"/>
</dbReference>
<feature type="disulfide bond" evidence="28">
    <location>
        <begin position="1259"/>
        <end position="1274"/>
    </location>
</feature>
<evidence type="ECO:0000256" key="16">
    <source>
        <dbReference type="ARBA" id="ARBA00022729"/>
    </source>
</evidence>
<dbReference type="Pfam" id="PF00057">
    <property type="entry name" value="Ldl_recept_a"/>
    <property type="match status" value="10"/>
</dbReference>
<feature type="disulfide bond" evidence="28">
    <location>
        <begin position="1201"/>
        <end position="1213"/>
    </location>
</feature>
<feature type="domain" description="Fibronectin type-III" evidence="31">
    <location>
        <begin position="1932"/>
        <end position="2027"/>
    </location>
</feature>
<keyword evidence="21 30" id="KW-0472">Membrane</keyword>
<evidence type="ECO:0000256" key="13">
    <source>
        <dbReference type="ARBA" id="ARBA00022525"/>
    </source>
</evidence>
<dbReference type="Pfam" id="PF00041">
    <property type="entry name" value="fn3"/>
    <property type="match status" value="3"/>
</dbReference>
<evidence type="ECO:0000256" key="11">
    <source>
        <dbReference type="ARBA" id="ARBA00022448"/>
    </source>
</evidence>
<dbReference type="Proteomes" id="UP000515129">
    <property type="component" value="Chromosome 40"/>
</dbReference>
<dbReference type="InterPro" id="IPR013783">
    <property type="entry name" value="Ig-like_fold"/>
</dbReference>
<feature type="disulfide bond" evidence="28">
    <location>
        <begin position="1429"/>
        <end position="1447"/>
    </location>
</feature>
<dbReference type="PANTHER" id="PTHR12106:SF27">
    <property type="entry name" value="SORTILIN-RELATED RECEPTOR"/>
    <property type="match status" value="1"/>
</dbReference>
<evidence type="ECO:0000256" key="15">
    <source>
        <dbReference type="ARBA" id="ARBA00022583"/>
    </source>
</evidence>
<evidence type="ECO:0000259" key="31">
    <source>
        <dbReference type="PROSITE" id="PS50853"/>
    </source>
</evidence>
<feature type="disulfide bond" evidence="28">
    <location>
        <begin position="1140"/>
        <end position="1155"/>
    </location>
</feature>
<protein>
    <recommendedName>
        <fullName evidence="10">Sortilin-related receptor</fullName>
    </recommendedName>
    <alternativeName>
        <fullName evidence="26">Low-density lipoprotein receptor relative with 11 ligand-binding repeats</fullName>
    </alternativeName>
    <alternativeName>
        <fullName evidence="27">Sorting protein-related receptor containing LDLR class A repeats</fullName>
    </alternativeName>
</protein>
<dbReference type="GO" id="GO:0005576">
    <property type="term" value="C:extracellular region"/>
    <property type="evidence" value="ECO:0007669"/>
    <property type="project" value="UniProtKB-SubCell"/>
</dbReference>
<keyword evidence="30" id="KW-1133">Transmembrane helix</keyword>
<dbReference type="Pfam" id="PF25814">
    <property type="entry name" value="fn3_SORL1"/>
    <property type="match status" value="1"/>
</dbReference>
<dbReference type="SUPFAM" id="SSF110296">
    <property type="entry name" value="Oligoxyloglucan reducing end-specific cellobiohydrolase"/>
    <property type="match status" value="1"/>
</dbReference>
<dbReference type="FunFam" id="4.10.400.10:FF:000033">
    <property type="entry name" value="Sortilin-related receptor isoform A"/>
    <property type="match status" value="1"/>
</dbReference>
<dbReference type="GeneID" id="113058419"/>
<evidence type="ECO:0000256" key="7">
    <source>
        <dbReference type="ARBA" id="ARBA00004545"/>
    </source>
</evidence>
<keyword evidence="13" id="KW-0964">Secreted</keyword>
<dbReference type="Pfam" id="PF15901">
    <property type="entry name" value="Sortilin_C"/>
    <property type="match status" value="1"/>
</dbReference>
<comment type="subcellular location">
    <subcellularLocation>
        <location evidence="4">Cell membrane</location>
        <topology evidence="4">Single-pass type I membrane protein</topology>
    </subcellularLocation>
    <subcellularLocation>
        <location evidence="3">Cytoplasmic vesicle</location>
        <location evidence="3">Secretory vesicle membrane</location>
        <topology evidence="3">Single-pass type I membrane protein</topology>
    </subcellularLocation>
    <subcellularLocation>
        <location evidence="2">Early endosome membrane</location>
        <topology evidence="2">Single-pass type I membrane protein</topology>
    </subcellularLocation>
    <subcellularLocation>
        <location evidence="1">Endoplasmic reticulum membrane</location>
        <topology evidence="1">Single-pass type I membrane protein</topology>
    </subcellularLocation>
    <subcellularLocation>
        <location evidence="7">Endosome</location>
        <location evidence="7">Multivesicular body membrane</location>
        <topology evidence="7">Single-pass type I membrane protein</topology>
    </subcellularLocation>
    <subcellularLocation>
        <location evidence="5">Golgi apparatus</location>
        <location evidence="5">trans-Golgi network membrane</location>
        <topology evidence="5">Single-pass type I membrane protein</topology>
    </subcellularLocation>
    <subcellularLocation>
        <location evidence="6">Recycling endosome membrane</location>
        <topology evidence="6">Single-pass type I membrane protein</topology>
    </subcellularLocation>
    <subcellularLocation>
        <location evidence="8">Secreted</location>
    </subcellularLocation>
</comment>
<dbReference type="CDD" id="cd00063">
    <property type="entry name" value="FN3"/>
    <property type="match status" value="5"/>
</dbReference>
<dbReference type="FunFam" id="2.130.10.10:FF:000303">
    <property type="entry name" value="Sortilin related receptor 1"/>
    <property type="match status" value="1"/>
</dbReference>
<dbReference type="GO" id="GO:0006892">
    <property type="term" value="P:post-Golgi vesicle-mediated transport"/>
    <property type="evidence" value="ECO:0007669"/>
    <property type="project" value="TreeGrafter"/>
</dbReference>
<evidence type="ECO:0000256" key="1">
    <source>
        <dbReference type="ARBA" id="ARBA00004115"/>
    </source>
</evidence>
<feature type="disulfide bond" evidence="28">
    <location>
        <begin position="1160"/>
        <end position="1172"/>
    </location>
</feature>
<feature type="disulfide bond" evidence="28">
    <location>
        <begin position="1179"/>
        <end position="1194"/>
    </location>
</feature>
<keyword evidence="22 28" id="KW-1015">Disulfide bond</keyword>
<evidence type="ECO:0000256" key="20">
    <source>
        <dbReference type="ARBA" id="ARBA00023034"/>
    </source>
</evidence>
<dbReference type="GO" id="GO:0006622">
    <property type="term" value="P:protein targeting to lysosome"/>
    <property type="evidence" value="ECO:0007669"/>
    <property type="project" value="TreeGrafter"/>
</dbReference>
<dbReference type="GO" id="GO:0005794">
    <property type="term" value="C:Golgi apparatus"/>
    <property type="evidence" value="ECO:0007669"/>
    <property type="project" value="UniProtKB-SubCell"/>
</dbReference>
<dbReference type="GO" id="GO:0006897">
    <property type="term" value="P:endocytosis"/>
    <property type="evidence" value="ECO:0007669"/>
    <property type="project" value="UniProtKB-KW"/>
</dbReference>
<feature type="disulfide bond" evidence="28">
    <location>
        <begin position="1328"/>
        <end position="1340"/>
    </location>
</feature>
<keyword evidence="15" id="KW-0254">Endocytosis</keyword>
<evidence type="ECO:0000256" key="22">
    <source>
        <dbReference type="ARBA" id="ARBA00023157"/>
    </source>
</evidence>
<dbReference type="FunFam" id="2.10.70.80:FF:000002">
    <property type="entry name" value="Sortilin-related receptor isoform A"/>
    <property type="match status" value="1"/>
</dbReference>
<dbReference type="PROSITE" id="PS50068">
    <property type="entry name" value="LDLRA_2"/>
    <property type="match status" value="11"/>
</dbReference>
<dbReference type="Pfam" id="PF15902">
    <property type="entry name" value="Sortilin-Vps10"/>
    <property type="match status" value="1"/>
</dbReference>
<dbReference type="GO" id="GO:0030658">
    <property type="term" value="C:transport vesicle membrane"/>
    <property type="evidence" value="ECO:0007669"/>
    <property type="project" value="UniProtKB-SubCell"/>
</dbReference>
<dbReference type="SUPFAM" id="SSF49265">
    <property type="entry name" value="Fibronectin type III"/>
    <property type="match status" value="3"/>
</dbReference>
<dbReference type="InterPro" id="IPR003961">
    <property type="entry name" value="FN3_dom"/>
</dbReference>
<evidence type="ECO:0000256" key="24">
    <source>
        <dbReference type="ARBA" id="ARBA00023180"/>
    </source>
</evidence>
<feature type="disulfide bond" evidence="28">
    <location>
        <begin position="1518"/>
        <end position="1530"/>
    </location>
</feature>
<dbReference type="RefSeq" id="XP_026082098.1">
    <property type="nucleotide sequence ID" value="XM_026226313.1"/>
</dbReference>
<keyword evidence="11" id="KW-0813">Transport</keyword>
<accession>A0A6P6LBS8</accession>
<dbReference type="GO" id="GO:0045053">
    <property type="term" value="P:protein retention in Golgi apparatus"/>
    <property type="evidence" value="ECO:0007669"/>
    <property type="project" value="TreeGrafter"/>
</dbReference>
<name>A0A6P6LBS8_CARAU</name>
<keyword evidence="30" id="KW-0812">Transmembrane</keyword>
<evidence type="ECO:0000256" key="21">
    <source>
        <dbReference type="ARBA" id="ARBA00023136"/>
    </source>
</evidence>
<dbReference type="InterPro" id="IPR036055">
    <property type="entry name" value="LDL_receptor-like_sf"/>
</dbReference>
<comment type="similarity">
    <text evidence="9">Belongs to the VPS10-related sortilin family. SORL1 subfamily.</text>
</comment>
<dbReference type="PROSITE" id="PS50853">
    <property type="entry name" value="FN3"/>
    <property type="match status" value="4"/>
</dbReference>
<dbReference type="FunFam" id="3.30.60.270:FF:000002">
    <property type="entry name" value="Sortilin-related receptor isoform A"/>
    <property type="match status" value="1"/>
</dbReference>
<dbReference type="Gene3D" id="2.60.40.10">
    <property type="entry name" value="Immunoglobulins"/>
    <property type="match status" value="5"/>
</dbReference>
<organism evidence="32 33">
    <name type="scientific">Carassius auratus</name>
    <name type="common">Goldfish</name>
    <dbReference type="NCBI Taxonomy" id="7957"/>
    <lineage>
        <taxon>Eukaryota</taxon>
        <taxon>Metazoa</taxon>
        <taxon>Chordata</taxon>
        <taxon>Craniata</taxon>
        <taxon>Vertebrata</taxon>
        <taxon>Euteleostomi</taxon>
        <taxon>Actinopterygii</taxon>
        <taxon>Neopterygii</taxon>
        <taxon>Teleostei</taxon>
        <taxon>Ostariophysi</taxon>
        <taxon>Cypriniformes</taxon>
        <taxon>Cyprinidae</taxon>
        <taxon>Cyprininae</taxon>
        <taxon>Carassius</taxon>
    </lineage>
</organism>
<evidence type="ECO:0000256" key="14">
    <source>
        <dbReference type="ARBA" id="ARBA00022536"/>
    </source>
</evidence>
<feature type="domain" description="Fibronectin type-III" evidence="31">
    <location>
        <begin position="1560"/>
        <end position="1652"/>
    </location>
</feature>
<evidence type="ECO:0000256" key="12">
    <source>
        <dbReference type="ARBA" id="ARBA00022475"/>
    </source>
</evidence>
<feature type="disulfide bond" evidence="28">
    <location>
        <begin position="1495"/>
        <end position="1510"/>
    </location>
</feature>
<dbReference type="InterPro" id="IPR006581">
    <property type="entry name" value="VPS10"/>
</dbReference>
<feature type="disulfide bond" evidence="28">
    <location>
        <begin position="1537"/>
        <end position="1552"/>
    </location>
</feature>
<dbReference type="Gene3D" id="3.30.60.270">
    <property type="match status" value="1"/>
</dbReference>
<keyword evidence="16" id="KW-0732">Signal</keyword>
<evidence type="ECO:0000256" key="4">
    <source>
        <dbReference type="ARBA" id="ARBA00004251"/>
    </source>
</evidence>
<keyword evidence="24" id="KW-0325">Glycoprotein</keyword>
<dbReference type="FunFam" id="4.10.400.10:FF:000027">
    <property type="entry name" value="Sortilin related receptor 1"/>
    <property type="match status" value="1"/>
</dbReference>
<feature type="disulfide bond" evidence="28">
    <location>
        <begin position="1335"/>
        <end position="1353"/>
    </location>
</feature>
<keyword evidence="20" id="KW-0333">Golgi apparatus</keyword>
<dbReference type="CDD" id="cd00112">
    <property type="entry name" value="LDLa"/>
    <property type="match status" value="10"/>
</dbReference>
<feature type="transmembrane region" description="Helical" evidence="30">
    <location>
        <begin position="2136"/>
        <end position="2160"/>
    </location>
</feature>
<keyword evidence="23" id="KW-0675">Receptor</keyword>
<sequence length="2214" mass="246124">MASRQTRKMLALSRCAIYLFLLLVPGAISSTLRLHHDQRFILPQDRGFSLVRAHLQHAESCVVRLEREVREASSSAHQHRVRRNAAGSPVPKVYGRANLNDSHNQMVVHWAGEKSNVIVALARDSVGATDPKTSSVYVSYDYGTTFTHMSEKFKLSEDQEGKKQVISQFYHSPADNKRYLFTDTTNSYLWNTFDFCNTVQGFSIPFTPTDLLLHSKKPNLVLGYDSSHPNKQLWKSDDFGETWVLIQEHVKSYFWGVEPYDNPTTVFVQRHEPQGDSSILSSTDFFQDEQNRQVILEKVDSFQLRDKYMFATTKRTLFGSRESQSVQLWVSYNRQPMRAAQFNTRHPITEYYIADASEDQVFVCVNHNNSVTHLYISDTQGLAFSLSLENVLYFSPDGSGSNTLIRYFANEPFADLHRVEGLRGVFVATLINGSVTEDNMRSVITFDKGGTWELLQPPAADSLGGTIDCQLDSGCSLHLAQRWSQLLNIQLRRIPILSKESAPGLIMATGSVGKNLANKPNVYVSSSAGVRWREALAGPHFYTWGDHGGILMAIAQGGSTKTLKFSTNEGETWKEFQFSEQEVYVYQLLTEPGEKSTIFTIFGSYADQTHSWLILQVNASDVLGVPCTEGDYKRWSPSDERGNDCLLGREMVYKRRSPHATCFNGEDFDRPVSLTNCSCTRQDYECDYGFKLSEDLSLEVCMPDPEFSGNLYAPPVPCPVGTTYRRSKGYRKVSGDSCSGGDVEARLDGEMLPCPVGESNEFILYSVRSSIHRYDLASGTDQPLPLSGLNDAVALDFDYEKNCLYWADVSLDTIQRLCLNGSSGQEVIVQKDLQNVEALSFDPISRLLYWVDAGAQKIEVSNSDGDLRRTLVNSSVLEQPRALTTMPQESLMFWTDWGNHTAGIYRSWMDGSNIACIVSEAVHWPNGITTDESWLYWTEAYGDRIERADFNGGRRTVIKEGLPHPYAIAVFKNDLYWDDWSRLGIFKAPKSGSPDVEMLVGRLTGVMDLKIFYKGKNRGQNACVDQPCSLLCLPQPENKHHCVCPDGVSSTILPSGEHQCQCPSGYQLHNYTCIKTEHTCLPNQHRCANGKCISSIWKCDSDNDCGDMSDEQDCPTTSCDSVIQFRCVASGSCIPQSFKCDHEDDCGDNSDEEHCVSHKCGPGEFTCAKGVCIRDAWRCDGDNDCRDWSDETNCTVGHHTCESSSFQCQTGHCIPQRWVCDGDDDCQDGSDEDPAQCGREKCNGLLCSNGTCLPASAHCNGVEDCPGGADEQNCGPLCAHYMEFVCRNREQCLFQSLVCDGTRHCTDGSDEDPTYAGCSTNPEFEKTCDGYSFQCSNGMCVSLEWKCDGMDDCGDYSDEANCASPTDEPGCSHYFQYECKNGRCVPAWWKCDGENDCGDWSDESQCSGGRAPHTPDPGPATCAPNRFRCGSGVCIVDSWVCDGYADCPDGSDEVGCPTVKGSVTPVATLPPSGSCTKDQFLCLKPPVCIADWKRCDGQPHCQDGSDEDNCPTHGPLLCVDGTLCADGEACVLNSERCDGFIDCSDRSDEDNCTVDLRVYKIQNLQWSVNFSGAVTLTWSRPKNMSASSCSFVINYRPVGDQQWTSIDTHSNKSTAVLTVLKPDTTYQVKVLTQCLSKQYKTNEVLTLRTPEGLPDPPQNLQLSSDNAEDGTVLCSWSPPDKAHGLIREYIVEYSEEDSAEWYSQRSTSTNAEVQNLQPSSLYRFRVAAVTSRGLGNWTDIKSIIPQKALSPPAVEITSITEDSMILSITGDYKVQVKHYVVIISWVFDEHVKESWNFTVSGTLKASNLTAGTVYEVAVWARTDDGDSPTALIREQTKGTRPAQPSLKALALNQTAVECSWTGPQAEMYGVFYATSFLDLYRRPHRVNTTSTSLTVMVDSDKQYLFLVRVSIPYLGPPSDYAVVKMIPDDRLPPRNLHKVRVDKTQATLKWQPPYDSPSSPLTYAVHVRDTVRKTEQDYKVSTQNNTVEYTLKGLEPGGRYSITIRLLNMSKEASYTLNTVPLPAPEALKILEEQDHVFLFWKSVAVKDRTFNESRGYEVYMHDSVTNSTKSLGNTTETFFRISNLMVGHNYTFSVRVRCLLNNQLCGEAAVLLYDELGKAAGPSDASSQSGKSEDVAAVVVPVLFLLLVGVCGGLVVLYLRHRRLQHSFTAFTNSHYNSRLGSAIFSSGDELGDDDEDSPMISGFSDDVPMVIA</sequence>
<feature type="disulfide bond" evidence="28">
    <location>
        <begin position="1247"/>
        <end position="1265"/>
    </location>
</feature>
<evidence type="ECO:0000256" key="18">
    <source>
        <dbReference type="ARBA" id="ARBA00022753"/>
    </source>
</evidence>
<dbReference type="FunFam" id="4.10.400.10:FF:000006">
    <property type="entry name" value="Putative low-density lipoprotein receptor"/>
    <property type="match status" value="1"/>
</dbReference>
<evidence type="ECO:0000256" key="10">
    <source>
        <dbReference type="ARBA" id="ARBA00013467"/>
    </source>
</evidence>
<feature type="disulfide bond" evidence="28">
    <location>
        <begin position="1080"/>
        <end position="1092"/>
    </location>
</feature>
<dbReference type="Gene3D" id="4.10.400.10">
    <property type="entry name" value="Low-density Lipoprotein Receptor"/>
    <property type="match status" value="11"/>
</dbReference>
<feature type="repeat" description="LDL-receptor class B" evidence="29">
    <location>
        <begin position="802"/>
        <end position="845"/>
    </location>
</feature>
<evidence type="ECO:0000256" key="9">
    <source>
        <dbReference type="ARBA" id="ARBA00007041"/>
    </source>
</evidence>
<feature type="disulfide bond" evidence="28">
    <location>
        <begin position="1347"/>
        <end position="1362"/>
    </location>
</feature>
<dbReference type="InterPro" id="IPR050310">
    <property type="entry name" value="VPS10-sortilin"/>
</dbReference>
<dbReference type="SUPFAM" id="SSF57424">
    <property type="entry name" value="LDL receptor-like module"/>
    <property type="match status" value="11"/>
</dbReference>
<keyword evidence="12" id="KW-1003">Cell membrane</keyword>
<keyword evidence="25" id="KW-0968">Cytoplasmic vesicle</keyword>
<dbReference type="GO" id="GO:0005789">
    <property type="term" value="C:endoplasmic reticulum membrane"/>
    <property type="evidence" value="ECO:0007669"/>
    <property type="project" value="UniProtKB-SubCell"/>
</dbReference>
<dbReference type="InterPro" id="IPR036116">
    <property type="entry name" value="FN3_sf"/>
</dbReference>
<dbReference type="PROSITE" id="PS01209">
    <property type="entry name" value="LDLRA_1"/>
    <property type="match status" value="6"/>
</dbReference>